<organism evidence="1">
    <name type="scientific">marine sediment metagenome</name>
    <dbReference type="NCBI Taxonomy" id="412755"/>
    <lineage>
        <taxon>unclassified sequences</taxon>
        <taxon>metagenomes</taxon>
        <taxon>ecological metagenomes</taxon>
    </lineage>
</organism>
<gene>
    <name evidence="1" type="ORF">S01H1_57255</name>
</gene>
<protein>
    <recommendedName>
        <fullName evidence="2">Tetratricopeptide repeat protein</fullName>
    </recommendedName>
</protein>
<name>X0WPI5_9ZZZZ</name>
<reference evidence="1" key="1">
    <citation type="journal article" date="2014" name="Front. Microbiol.">
        <title>High frequency of phylogenetically diverse reductive dehalogenase-homologous genes in deep subseafloor sedimentary metagenomes.</title>
        <authorList>
            <person name="Kawai M."/>
            <person name="Futagami T."/>
            <person name="Toyoda A."/>
            <person name="Takaki Y."/>
            <person name="Nishi S."/>
            <person name="Hori S."/>
            <person name="Arai W."/>
            <person name="Tsubouchi T."/>
            <person name="Morono Y."/>
            <person name="Uchiyama I."/>
            <person name="Ito T."/>
            <person name="Fujiyama A."/>
            <person name="Inagaki F."/>
            <person name="Takami H."/>
        </authorList>
    </citation>
    <scope>NUCLEOTIDE SEQUENCE</scope>
    <source>
        <strain evidence="1">Expedition CK06-06</strain>
    </source>
</reference>
<dbReference type="AlphaFoldDB" id="X0WPI5"/>
<proteinExistence type="predicted"/>
<accession>X0WPI5</accession>
<evidence type="ECO:0008006" key="2">
    <source>
        <dbReference type="Google" id="ProtNLM"/>
    </source>
</evidence>
<feature type="non-terminal residue" evidence="1">
    <location>
        <position position="77"/>
    </location>
</feature>
<evidence type="ECO:0000313" key="1">
    <source>
        <dbReference type="EMBL" id="GAG25127.1"/>
    </source>
</evidence>
<sequence length="77" mass="8569">MAENEQQSQAELLAQAQAAYRDLHLDEALRCYRAAEAAGTASYEAQLGLSRTFGRLRRVEEARAAARRCIELAPGRF</sequence>
<dbReference type="Gene3D" id="1.25.40.10">
    <property type="entry name" value="Tetratricopeptide repeat domain"/>
    <property type="match status" value="1"/>
</dbReference>
<dbReference type="SUPFAM" id="SSF48452">
    <property type="entry name" value="TPR-like"/>
    <property type="match status" value="1"/>
</dbReference>
<dbReference type="InterPro" id="IPR011990">
    <property type="entry name" value="TPR-like_helical_dom_sf"/>
</dbReference>
<dbReference type="EMBL" id="BARS01037333">
    <property type="protein sequence ID" value="GAG25127.1"/>
    <property type="molecule type" value="Genomic_DNA"/>
</dbReference>
<comment type="caution">
    <text evidence="1">The sequence shown here is derived from an EMBL/GenBank/DDBJ whole genome shotgun (WGS) entry which is preliminary data.</text>
</comment>